<dbReference type="RefSeq" id="WP_322608120.1">
    <property type="nucleotide sequence ID" value="NZ_JARVCO010000007.1"/>
</dbReference>
<evidence type="ECO:0000256" key="5">
    <source>
        <dbReference type="SAM" id="Phobius"/>
    </source>
</evidence>
<gene>
    <name evidence="7" type="ORF">P9H32_06735</name>
</gene>
<dbReference type="Pfam" id="PF01794">
    <property type="entry name" value="Ferric_reduct"/>
    <property type="match status" value="1"/>
</dbReference>
<protein>
    <submittedName>
        <fullName evidence="7">Ferric reductase-like transmembrane domain-containing protein</fullName>
    </submittedName>
</protein>
<keyword evidence="4 5" id="KW-0472">Membrane</keyword>
<feature type="transmembrane region" description="Helical" evidence="5">
    <location>
        <begin position="76"/>
        <end position="94"/>
    </location>
</feature>
<dbReference type="InterPro" id="IPR013130">
    <property type="entry name" value="Fe3_Rdtase_TM_dom"/>
</dbReference>
<reference evidence="7 8" key="1">
    <citation type="journal article" date="2024" name="Appl. Environ. Microbiol.">
        <title>Pontiella agarivorans sp. nov., a novel marine anaerobic bacterium capable of degrading macroalgal polysaccharides and fixing nitrogen.</title>
        <authorList>
            <person name="Liu N."/>
            <person name="Kivenson V."/>
            <person name="Peng X."/>
            <person name="Cui Z."/>
            <person name="Lankiewicz T.S."/>
            <person name="Gosselin K.M."/>
            <person name="English C.J."/>
            <person name="Blair E.M."/>
            <person name="O'Malley M.A."/>
            <person name="Valentine D.L."/>
        </authorList>
    </citation>
    <scope>NUCLEOTIDE SEQUENCE [LARGE SCALE GENOMIC DNA]</scope>
    <source>
        <strain evidence="7 8">NLcol2</strain>
    </source>
</reference>
<proteinExistence type="predicted"/>
<keyword evidence="2 5" id="KW-0812">Transmembrane</keyword>
<evidence type="ECO:0000256" key="3">
    <source>
        <dbReference type="ARBA" id="ARBA00022989"/>
    </source>
</evidence>
<keyword evidence="3 5" id="KW-1133">Transmembrane helix</keyword>
<dbReference type="EMBL" id="JARVCO010000007">
    <property type="protein sequence ID" value="MDZ8118323.1"/>
    <property type="molecule type" value="Genomic_DNA"/>
</dbReference>
<organism evidence="7 8">
    <name type="scientific">Pontiella agarivorans</name>
    <dbReference type="NCBI Taxonomy" id="3038953"/>
    <lineage>
        <taxon>Bacteria</taxon>
        <taxon>Pseudomonadati</taxon>
        <taxon>Kiritimatiellota</taxon>
        <taxon>Kiritimatiellia</taxon>
        <taxon>Kiritimatiellales</taxon>
        <taxon>Pontiellaceae</taxon>
        <taxon>Pontiella</taxon>
    </lineage>
</organism>
<feature type="transmembrane region" description="Helical" evidence="5">
    <location>
        <begin position="114"/>
        <end position="135"/>
    </location>
</feature>
<accession>A0ABU5MVW0</accession>
<feature type="transmembrane region" description="Helical" evidence="5">
    <location>
        <begin position="147"/>
        <end position="165"/>
    </location>
</feature>
<comment type="caution">
    <text evidence="7">The sequence shown here is derived from an EMBL/GenBank/DDBJ whole genome shotgun (WGS) entry which is preliminary data.</text>
</comment>
<evidence type="ECO:0000313" key="7">
    <source>
        <dbReference type="EMBL" id="MDZ8118323.1"/>
    </source>
</evidence>
<evidence type="ECO:0000256" key="1">
    <source>
        <dbReference type="ARBA" id="ARBA00004141"/>
    </source>
</evidence>
<evidence type="ECO:0000313" key="8">
    <source>
        <dbReference type="Proteomes" id="UP001290861"/>
    </source>
</evidence>
<feature type="transmembrane region" description="Helical" evidence="5">
    <location>
        <begin position="177"/>
        <end position="197"/>
    </location>
</feature>
<sequence>MKKMIFLTLYFALFAGVPVLLALGQDVPVGHTYQQWVLFLSLAGFGLLLGLFWLSRLYAREAAPMKFSSTMRWHKYIGYVGGLFMLVHPVLMIGRRFLVEESNPLENLILMVKSPLMLTGIIAWFLLLLIVALAFVRKYLNYQTFRIIHGILSLVFAVFSTWHVIRIGRHSNLVMSVFWILAAGTACISLLLAYLPVHKAAPVKIYEGETHEPA</sequence>
<evidence type="ECO:0000259" key="6">
    <source>
        <dbReference type="Pfam" id="PF01794"/>
    </source>
</evidence>
<dbReference type="Proteomes" id="UP001290861">
    <property type="component" value="Unassembled WGS sequence"/>
</dbReference>
<evidence type="ECO:0000256" key="2">
    <source>
        <dbReference type="ARBA" id="ARBA00022692"/>
    </source>
</evidence>
<evidence type="ECO:0000256" key="4">
    <source>
        <dbReference type="ARBA" id="ARBA00023136"/>
    </source>
</evidence>
<keyword evidence="8" id="KW-1185">Reference proteome</keyword>
<feature type="transmembrane region" description="Helical" evidence="5">
    <location>
        <begin position="34"/>
        <end position="55"/>
    </location>
</feature>
<feature type="domain" description="Ferric oxidoreductase" evidence="6">
    <location>
        <begin position="43"/>
        <end position="159"/>
    </location>
</feature>
<name>A0ABU5MVW0_9BACT</name>
<comment type="subcellular location">
    <subcellularLocation>
        <location evidence="1">Membrane</location>
        <topology evidence="1">Multi-pass membrane protein</topology>
    </subcellularLocation>
</comment>